<organism evidence="1 2">
    <name type="scientific">Aspergillus costaricaensis CBS 115574</name>
    <dbReference type="NCBI Taxonomy" id="1448317"/>
    <lineage>
        <taxon>Eukaryota</taxon>
        <taxon>Fungi</taxon>
        <taxon>Dikarya</taxon>
        <taxon>Ascomycota</taxon>
        <taxon>Pezizomycotina</taxon>
        <taxon>Eurotiomycetes</taxon>
        <taxon>Eurotiomycetidae</taxon>
        <taxon>Eurotiales</taxon>
        <taxon>Aspergillaceae</taxon>
        <taxon>Aspergillus</taxon>
        <taxon>Aspergillus subgen. Circumdati</taxon>
    </lineage>
</organism>
<reference evidence="1" key="1">
    <citation type="submission" date="2018-02" db="EMBL/GenBank/DDBJ databases">
        <title>The genomes of Aspergillus section Nigri reveals drivers in fungal speciation.</title>
        <authorList>
            <consortium name="DOE Joint Genome Institute"/>
            <person name="Vesth T.C."/>
            <person name="Nybo J."/>
            <person name="Theobald S."/>
            <person name="Brandl J."/>
            <person name="Frisvad J.C."/>
            <person name="Nielsen K.F."/>
            <person name="Lyhne E.K."/>
            <person name="Kogle M.E."/>
            <person name="Kuo A."/>
            <person name="Riley R."/>
            <person name="Clum A."/>
            <person name="Nolan M."/>
            <person name="Lipzen A."/>
            <person name="Salamov A."/>
            <person name="Henrissat B."/>
            <person name="Wiebenga A."/>
            <person name="De vries R.P."/>
            <person name="Grigoriev I.V."/>
            <person name="Mortensen U.H."/>
            <person name="Andersen M.R."/>
            <person name="Baker S.E."/>
        </authorList>
    </citation>
    <scope>NUCLEOTIDE SEQUENCE</scope>
    <source>
        <strain evidence="1">CBS 115574</strain>
    </source>
</reference>
<keyword evidence="2" id="KW-1185">Reference proteome</keyword>
<evidence type="ECO:0000313" key="2">
    <source>
        <dbReference type="Proteomes" id="UP000249748"/>
    </source>
</evidence>
<dbReference type="Proteomes" id="UP000249748">
    <property type="component" value="Unassembled WGS sequence"/>
</dbReference>
<proteinExistence type="predicted"/>
<accession>A0ACD1IDM7</accession>
<gene>
    <name evidence="1" type="ORF">BO79DRAFT_148180</name>
</gene>
<evidence type="ECO:0000313" key="1">
    <source>
        <dbReference type="EMBL" id="RAK88702.1"/>
    </source>
</evidence>
<protein>
    <submittedName>
        <fullName evidence="1">Uncharacterized protein</fullName>
    </submittedName>
</protein>
<dbReference type="EMBL" id="KZ824550">
    <property type="protein sequence ID" value="RAK88702.1"/>
    <property type="molecule type" value="Genomic_DNA"/>
</dbReference>
<sequence length="107" mass="11661">MNNLAVIPAIPILLTIIIAIILIPMLIIAAIPTGIFLFCVAVCGVIAVVVFALFSMFFISPVILVVAAITWFFVLTYRACRFAFTVLFGLLVNRLWPPGPLPNGWAN</sequence>
<name>A0ACD1IDM7_9EURO</name>